<keyword evidence="3" id="KW-1185">Reference proteome</keyword>
<accession>A0ABQ2F4H1</accession>
<protein>
    <recommendedName>
        <fullName evidence="1">SnoaL-like domain-containing protein</fullName>
    </recommendedName>
</protein>
<dbReference type="Pfam" id="PF12680">
    <property type="entry name" value="SnoaL_2"/>
    <property type="match status" value="1"/>
</dbReference>
<dbReference type="SUPFAM" id="SSF54427">
    <property type="entry name" value="NTF2-like"/>
    <property type="match status" value="1"/>
</dbReference>
<evidence type="ECO:0000313" key="3">
    <source>
        <dbReference type="Proteomes" id="UP000662111"/>
    </source>
</evidence>
<dbReference type="Proteomes" id="UP000662111">
    <property type="component" value="Unassembled WGS sequence"/>
</dbReference>
<reference evidence="3" key="1">
    <citation type="journal article" date="2019" name="Int. J. Syst. Evol. Microbiol.">
        <title>The Global Catalogue of Microorganisms (GCM) 10K type strain sequencing project: providing services to taxonomists for standard genome sequencing and annotation.</title>
        <authorList>
            <consortium name="The Broad Institute Genomics Platform"/>
            <consortium name="The Broad Institute Genome Sequencing Center for Infectious Disease"/>
            <person name="Wu L."/>
            <person name="Ma J."/>
        </authorList>
    </citation>
    <scope>NUCLEOTIDE SEQUENCE [LARGE SCALE GENOMIC DNA]</scope>
    <source>
        <strain evidence="3">CGMCC 1.5362</strain>
    </source>
</reference>
<evidence type="ECO:0000259" key="1">
    <source>
        <dbReference type="Pfam" id="PF12680"/>
    </source>
</evidence>
<dbReference type="EMBL" id="BMLB01000002">
    <property type="protein sequence ID" value="GGK61202.1"/>
    <property type="molecule type" value="Genomic_DNA"/>
</dbReference>
<dbReference type="InterPro" id="IPR037401">
    <property type="entry name" value="SnoaL-like"/>
</dbReference>
<gene>
    <name evidence="2" type="ORF">GCM10011509_06860</name>
</gene>
<evidence type="ECO:0000313" key="2">
    <source>
        <dbReference type="EMBL" id="GGK61202.1"/>
    </source>
</evidence>
<name>A0ABQ2F4H1_9MICO</name>
<sequence>MPDRPLPPPLDRLVHAVNTHDLQALVGCFVEDYLNRTPAHPRRGFAGRDQVRRNWAHIFVAVPDVRADILRFTTDGPFAWTEWELHGTRADASQFLMAGVVIFEVPAGATITAATFYLEPVERLSGSADHAVLRVAGEPPPPQEPS</sequence>
<dbReference type="InterPro" id="IPR032710">
    <property type="entry name" value="NTF2-like_dom_sf"/>
</dbReference>
<proteinExistence type="predicted"/>
<organism evidence="2 3">
    <name type="scientific">Ornithinimicrobium pekingense</name>
    <dbReference type="NCBI Taxonomy" id="384677"/>
    <lineage>
        <taxon>Bacteria</taxon>
        <taxon>Bacillati</taxon>
        <taxon>Actinomycetota</taxon>
        <taxon>Actinomycetes</taxon>
        <taxon>Micrococcales</taxon>
        <taxon>Ornithinimicrobiaceae</taxon>
        <taxon>Ornithinimicrobium</taxon>
    </lineage>
</organism>
<feature type="domain" description="SnoaL-like" evidence="1">
    <location>
        <begin position="11"/>
        <end position="108"/>
    </location>
</feature>
<comment type="caution">
    <text evidence="2">The sequence shown here is derived from an EMBL/GenBank/DDBJ whole genome shotgun (WGS) entry which is preliminary data.</text>
</comment>
<dbReference type="RefSeq" id="WP_022920801.1">
    <property type="nucleotide sequence ID" value="NZ_BMLB01000002.1"/>
</dbReference>
<dbReference type="Gene3D" id="3.10.450.50">
    <property type="match status" value="1"/>
</dbReference>